<feature type="compositionally biased region" description="Low complexity" evidence="1">
    <location>
        <begin position="175"/>
        <end position="191"/>
    </location>
</feature>
<name>G7E7Y1_MIXOS</name>
<reference evidence="3 4" key="2">
    <citation type="journal article" date="2012" name="Open Biol.">
        <title>Characteristics of nucleosomes and linker DNA regions on the genome of the basidiomycete Mixia osmundae revealed by mono- and dinucleosome mapping.</title>
        <authorList>
            <person name="Nishida H."/>
            <person name="Kondo S."/>
            <person name="Matsumoto T."/>
            <person name="Suzuki Y."/>
            <person name="Yoshikawa H."/>
            <person name="Taylor T.D."/>
            <person name="Sugiyama J."/>
        </authorList>
    </citation>
    <scope>NUCLEOTIDE SEQUENCE [LARGE SCALE GENOMIC DNA]</scope>
    <source>
        <strain evidence="4">CBS 9802 / IAM 14324 / JCM 22182 / KY 12970</strain>
    </source>
</reference>
<dbReference type="Proteomes" id="UP000009131">
    <property type="component" value="Unassembled WGS sequence"/>
</dbReference>
<feature type="compositionally biased region" description="Low complexity" evidence="1">
    <location>
        <begin position="108"/>
        <end position="127"/>
    </location>
</feature>
<feature type="region of interest" description="Disordered" evidence="1">
    <location>
        <begin position="1038"/>
        <end position="1058"/>
    </location>
</feature>
<feature type="compositionally biased region" description="Basic and acidic residues" evidence="1">
    <location>
        <begin position="95"/>
        <end position="104"/>
    </location>
</feature>
<keyword evidence="2" id="KW-1133">Transmembrane helix</keyword>
<dbReference type="Gene3D" id="3.90.550.20">
    <property type="match status" value="1"/>
</dbReference>
<dbReference type="PANTHER" id="PTHR22851:SF1">
    <property type="entry name" value="GLYCOSYLTRANSFERASE FAMILY 32 PROTEIN"/>
    <property type="match status" value="1"/>
</dbReference>
<dbReference type="PANTHER" id="PTHR22851">
    <property type="entry name" value="U3 SMALL NUCLEOLAR RNA U3 SNORNA ASSOCIATED PROTEIN"/>
    <property type="match status" value="1"/>
</dbReference>
<comment type="caution">
    <text evidence="3">The sequence shown here is derived from an EMBL/GenBank/DDBJ whole genome shotgun (WGS) entry which is preliminary data.</text>
</comment>
<dbReference type="InterPro" id="IPR029044">
    <property type="entry name" value="Nucleotide-diphossugar_trans"/>
</dbReference>
<dbReference type="GO" id="GO:0000462">
    <property type="term" value="P:maturation of SSU-rRNA from tricistronic rRNA transcript (SSU-rRNA, 5.8S rRNA, LSU-rRNA)"/>
    <property type="evidence" value="ECO:0007669"/>
    <property type="project" value="TreeGrafter"/>
</dbReference>
<dbReference type="GO" id="GO:0032040">
    <property type="term" value="C:small-subunit processome"/>
    <property type="evidence" value="ECO:0007669"/>
    <property type="project" value="TreeGrafter"/>
</dbReference>
<accession>G7E7Y1</accession>
<feature type="transmembrane region" description="Helical" evidence="2">
    <location>
        <begin position="301"/>
        <end position="319"/>
    </location>
</feature>
<dbReference type="eggNOG" id="ENOG502QV9H">
    <property type="taxonomic scope" value="Eukaryota"/>
</dbReference>
<evidence type="ECO:0008006" key="5">
    <source>
        <dbReference type="Google" id="ProtNLM"/>
    </source>
</evidence>
<organism evidence="3 4">
    <name type="scientific">Mixia osmundae (strain CBS 9802 / IAM 14324 / JCM 22182 / KY 12970)</name>
    <dbReference type="NCBI Taxonomy" id="764103"/>
    <lineage>
        <taxon>Eukaryota</taxon>
        <taxon>Fungi</taxon>
        <taxon>Dikarya</taxon>
        <taxon>Basidiomycota</taxon>
        <taxon>Pucciniomycotina</taxon>
        <taxon>Mixiomycetes</taxon>
        <taxon>Mixiales</taxon>
        <taxon>Mixiaceae</taxon>
        <taxon>Mixia</taxon>
    </lineage>
</organism>
<dbReference type="HOGENOM" id="CLU_012328_0_0_1"/>
<evidence type="ECO:0000313" key="4">
    <source>
        <dbReference type="Proteomes" id="UP000009131"/>
    </source>
</evidence>
<dbReference type="AlphaFoldDB" id="G7E7Y1"/>
<evidence type="ECO:0000313" key="3">
    <source>
        <dbReference type="EMBL" id="GAA98941.1"/>
    </source>
</evidence>
<feature type="compositionally biased region" description="Polar residues" evidence="1">
    <location>
        <begin position="19"/>
        <end position="41"/>
    </location>
</feature>
<feature type="compositionally biased region" description="Polar residues" evidence="1">
    <location>
        <begin position="1042"/>
        <end position="1053"/>
    </location>
</feature>
<reference evidence="3 4" key="1">
    <citation type="journal article" date="2011" name="J. Gen. Appl. Microbiol.">
        <title>Draft genome sequencing of the enigmatic basidiomycete Mixia osmundae.</title>
        <authorList>
            <person name="Nishida H."/>
            <person name="Nagatsuka Y."/>
            <person name="Sugiyama J."/>
        </authorList>
    </citation>
    <scope>NUCLEOTIDE SEQUENCE [LARGE SCALE GENOMIC DNA]</scope>
    <source>
        <strain evidence="4">CBS 9802 / IAM 14324 / JCM 22182 / KY 12970</strain>
    </source>
</reference>
<keyword evidence="4" id="KW-1185">Reference proteome</keyword>
<evidence type="ECO:0000256" key="1">
    <source>
        <dbReference type="SAM" id="MobiDB-lite"/>
    </source>
</evidence>
<feature type="compositionally biased region" description="Low complexity" evidence="1">
    <location>
        <begin position="50"/>
        <end position="76"/>
    </location>
</feature>
<keyword evidence="2" id="KW-0812">Transmembrane</keyword>
<gene>
    <name evidence="3" type="primary">Mo05629</name>
    <name evidence="3" type="ORF">E5Q_05629</name>
</gene>
<sequence length="1105" mass="122920">MKRHHPNAQDGQPAANGTGPISSSPLTRQLSQATGSGSSGLVSHAAAQPSSNGSSADDSAGESTVSSPPLMSASSSKQAMNGTHAYAQYYNAHSEYGHSGESHSRVPSGLASSTSSAASSVGDVSGYGSDGRHSFQADSSLFSVGSSSKLYPHQPYGSRPPSPPMGHSALDVPLSSSVSRSSRHSMNGSSRKAGLLDDVGPRARLATSVSSAPTGVFALLTRSLHPYVLPAYIPVPFTQQRRVLKLLLPAPLARATLRMSGGGARKDSMNKDYLHHRPFAANGGPVYPRTPRQRLIARLKSWAYIILIILLLVFFIKRLRSSHRFQNMNLPFQGEPSTLVMDRQDIARIWAWEIQKGQYPSRRRMPPFVALALANTSVVVAGAAHAQAQRLTNPSLPRVINDDDAFGSRSKDNSVQTSDVNRTPQKIVEHHSIQPVGPTRQYIDIVTSAQEKKSLLASAYPPRPTLDSILDLDIVMDYCDFSTNQYVRDCLEILRAGGQLDPHKQIRRGQAKAWRHIYTEEADLEQELTDALDEHDDRESAETYEPDDIMASLGHIAPFSHTSITRLKRPLAKDTDAPVELPRHPKRRRVGFGIDAKPHPTHPTADPMCDPDNPRIFHVFWAGPFTDKPYAALLSFLFTQNLGLHIPHPSSAKYRSDEEKYAHEREDFLSRVCRPQMWIWINPGPAASVPNPAAKSQMLASLKSNPWSAPFLHPRFSDVIRFQLWNTTEQLDGIPELRSSWRRLQLFNSGGVKYGSSPTTPEKVAVQEEDEADAVIDVKMSDREDVQEGEDVQVEYKDNTTSGASSKIAVKKSGEDELFERLGSASSSDYDRLTVVLSDMARFVLCHRFGGVYLDADTLLLRDWEEIWGWRGNFAYRWSRLEKYNTAVLKLGRNSALGSFLFKSALANGLDFHPMTISRYTKDASVEELLLRLPDALFDPAWLNTEYFQRDRPVFPYLKRFEEFFDPPKDSNAAPIIVGFDGFFRGAYSSHYHNFWWLPFDASRNWPDLGARFRSSERSAREKALAARKASVAGQDVKPGAVNSSLTPPTFTEQELYDDDVTKDDRDLSWSAVIKRTFEAFVRGDRPSAYGEYLNWGDNEDLDDE</sequence>
<proteinExistence type="predicted"/>
<dbReference type="OrthoDB" id="108365at2759"/>
<dbReference type="EMBL" id="BABT02000165">
    <property type="protein sequence ID" value="GAA98941.1"/>
    <property type="molecule type" value="Genomic_DNA"/>
</dbReference>
<feature type="region of interest" description="Disordered" evidence="1">
    <location>
        <begin position="1"/>
        <end position="79"/>
    </location>
</feature>
<dbReference type="STRING" id="764103.G7E7Y1"/>
<feature type="region of interest" description="Disordered" evidence="1">
    <location>
        <begin position="151"/>
        <end position="195"/>
    </location>
</feature>
<feature type="region of interest" description="Disordered" evidence="1">
    <location>
        <begin position="590"/>
        <end position="609"/>
    </location>
</feature>
<keyword evidence="2" id="KW-0472">Membrane</keyword>
<dbReference type="InterPro" id="IPR051733">
    <property type="entry name" value="WD_repeat_DCAF13/WDSOF1"/>
</dbReference>
<feature type="region of interest" description="Disordered" evidence="1">
    <location>
        <begin position="95"/>
        <end position="132"/>
    </location>
</feature>
<dbReference type="InParanoid" id="G7E7Y1"/>
<dbReference type="RefSeq" id="XP_014567101.1">
    <property type="nucleotide sequence ID" value="XM_014711615.1"/>
</dbReference>
<protein>
    <recommendedName>
        <fullName evidence="5">Glycosyltransferase family 32 protein</fullName>
    </recommendedName>
</protein>
<evidence type="ECO:0000256" key="2">
    <source>
        <dbReference type="SAM" id="Phobius"/>
    </source>
</evidence>
<dbReference type="SUPFAM" id="SSF53448">
    <property type="entry name" value="Nucleotide-diphospho-sugar transferases"/>
    <property type="match status" value="1"/>
</dbReference>